<dbReference type="SMART" id="SM00119">
    <property type="entry name" value="HECTc"/>
    <property type="match status" value="1"/>
</dbReference>
<dbReference type="CDD" id="cd00078">
    <property type="entry name" value="HECTc"/>
    <property type="match status" value="1"/>
</dbReference>
<dbReference type="Gene3D" id="3.30.2160.10">
    <property type="entry name" value="Hect, E3 ligase catalytic domain"/>
    <property type="match status" value="1"/>
</dbReference>
<keyword evidence="17" id="KW-1185">Reference proteome</keyword>
<evidence type="ECO:0000256" key="5">
    <source>
        <dbReference type="ARBA" id="ARBA00022679"/>
    </source>
</evidence>
<evidence type="ECO:0000256" key="3">
    <source>
        <dbReference type="ARBA" id="ARBA00012485"/>
    </source>
</evidence>
<evidence type="ECO:0000256" key="13">
    <source>
        <dbReference type="PROSITE-ProRule" id="PRU00104"/>
    </source>
</evidence>
<dbReference type="Gene3D" id="3.90.1750.10">
    <property type="entry name" value="Hect, E3 ligase catalytic domains"/>
    <property type="match status" value="1"/>
</dbReference>
<dbReference type="EC" id="2.3.2.26" evidence="3"/>
<dbReference type="InterPro" id="IPR000569">
    <property type="entry name" value="HECT_dom"/>
</dbReference>
<dbReference type="AlphaFoldDB" id="A0A835GLQ5"/>
<dbReference type="GO" id="GO:0000209">
    <property type="term" value="P:protein polyubiquitination"/>
    <property type="evidence" value="ECO:0007669"/>
    <property type="project" value="InterPro"/>
</dbReference>
<evidence type="ECO:0000256" key="2">
    <source>
        <dbReference type="ARBA" id="ARBA00004906"/>
    </source>
</evidence>
<keyword evidence="4" id="KW-1017">Isopeptide bond</keyword>
<evidence type="ECO:0000256" key="11">
    <source>
        <dbReference type="ARBA" id="ARBA00077269"/>
    </source>
</evidence>
<dbReference type="Pfam" id="PF00632">
    <property type="entry name" value="HECT"/>
    <property type="match status" value="1"/>
</dbReference>
<dbReference type="SUPFAM" id="SSF56204">
    <property type="entry name" value="Hect, E3 ligase catalytic domain"/>
    <property type="match status" value="1"/>
</dbReference>
<comment type="caution">
    <text evidence="16">The sequence shown here is derived from an EMBL/GenBank/DDBJ whole genome shotgun (WGS) entry which is preliminary data.</text>
</comment>
<dbReference type="PANTHER" id="PTHR45700:SF2">
    <property type="entry name" value="UBIQUITIN-PROTEIN LIGASE E3C"/>
    <property type="match status" value="1"/>
</dbReference>
<dbReference type="Proteomes" id="UP000648187">
    <property type="component" value="Unassembled WGS sequence"/>
</dbReference>
<protein>
    <recommendedName>
        <fullName evidence="10">Ubiquitin-protein ligase E3C</fullName>
        <ecNumber evidence="3">2.3.2.26</ecNumber>
    </recommendedName>
    <alternativeName>
        <fullName evidence="11">HECT-type ubiquitin transferase E3C</fullName>
    </alternativeName>
    <alternativeName>
        <fullName evidence="12">RTA-associated ubiquitin ligase</fullName>
    </alternativeName>
</protein>
<dbReference type="InterPro" id="IPR035983">
    <property type="entry name" value="Hect_E3_ubiquitin_ligase"/>
</dbReference>
<dbReference type="GO" id="GO:0061630">
    <property type="term" value="F:ubiquitin protein ligase activity"/>
    <property type="evidence" value="ECO:0007669"/>
    <property type="project" value="UniProtKB-EC"/>
</dbReference>
<evidence type="ECO:0000256" key="10">
    <source>
        <dbReference type="ARBA" id="ARBA00067506"/>
    </source>
</evidence>
<dbReference type="InterPro" id="IPR044611">
    <property type="entry name" value="E3A/B/C-like"/>
</dbReference>
<dbReference type="FunFam" id="3.90.1750.10:FF:000014">
    <property type="entry name" value="Putative Ubiquitin-protein ligase E3C"/>
    <property type="match status" value="1"/>
</dbReference>
<gene>
    <name evidence="16" type="ORF">HW555_002610</name>
</gene>
<feature type="region of interest" description="Disordered" evidence="14">
    <location>
        <begin position="1"/>
        <end position="31"/>
    </location>
</feature>
<dbReference type="Gene3D" id="3.30.2410.10">
    <property type="entry name" value="Hect, E3 ligase catalytic domain"/>
    <property type="match status" value="1"/>
</dbReference>
<dbReference type="PROSITE" id="PS50237">
    <property type="entry name" value="HECT"/>
    <property type="match status" value="1"/>
</dbReference>
<dbReference type="PANTHER" id="PTHR45700">
    <property type="entry name" value="UBIQUITIN-PROTEIN LIGASE E3C"/>
    <property type="match status" value="1"/>
</dbReference>
<dbReference type="Pfam" id="PF00612">
    <property type="entry name" value="IQ"/>
    <property type="match status" value="1"/>
</dbReference>
<evidence type="ECO:0000313" key="16">
    <source>
        <dbReference type="EMBL" id="KAF9421395.1"/>
    </source>
</evidence>
<keyword evidence="7" id="KW-0832">Ubl conjugation</keyword>
<comment type="pathway">
    <text evidence="2">Protein modification; protein ubiquitination.</text>
</comment>
<dbReference type="EMBL" id="JACKWZ010000024">
    <property type="protein sequence ID" value="KAF9421395.1"/>
    <property type="molecule type" value="Genomic_DNA"/>
</dbReference>
<evidence type="ECO:0000256" key="9">
    <source>
        <dbReference type="ARBA" id="ARBA00063372"/>
    </source>
</evidence>
<evidence type="ECO:0000313" key="17">
    <source>
        <dbReference type="Proteomes" id="UP000648187"/>
    </source>
</evidence>
<evidence type="ECO:0000256" key="12">
    <source>
        <dbReference type="ARBA" id="ARBA00081642"/>
    </source>
</evidence>
<name>A0A835GLQ5_SPOEX</name>
<evidence type="ECO:0000256" key="4">
    <source>
        <dbReference type="ARBA" id="ARBA00022499"/>
    </source>
</evidence>
<feature type="active site" description="Glycyl thioester intermediate" evidence="13">
    <location>
        <position position="998"/>
    </location>
</feature>
<dbReference type="SMART" id="SM00015">
    <property type="entry name" value="IQ"/>
    <property type="match status" value="1"/>
</dbReference>
<keyword evidence="6 13" id="KW-0833">Ubl conjugation pathway</keyword>
<dbReference type="InterPro" id="IPR000048">
    <property type="entry name" value="IQ_motif_EF-hand-BS"/>
</dbReference>
<evidence type="ECO:0000256" key="14">
    <source>
        <dbReference type="SAM" id="MobiDB-lite"/>
    </source>
</evidence>
<evidence type="ECO:0000256" key="1">
    <source>
        <dbReference type="ARBA" id="ARBA00000885"/>
    </source>
</evidence>
<dbReference type="FunFam" id="3.30.2160.10:FF:000002">
    <property type="entry name" value="Putative Ubiquitin-protein ligase E3C"/>
    <property type="match status" value="1"/>
</dbReference>
<keyword evidence="5" id="KW-0808">Transferase</keyword>
<proteinExistence type="inferred from homology"/>
<evidence type="ECO:0000256" key="7">
    <source>
        <dbReference type="ARBA" id="ARBA00022843"/>
    </source>
</evidence>
<dbReference type="GO" id="GO:0006511">
    <property type="term" value="P:ubiquitin-dependent protein catabolic process"/>
    <property type="evidence" value="ECO:0007669"/>
    <property type="project" value="TreeGrafter"/>
</dbReference>
<evidence type="ECO:0000256" key="8">
    <source>
        <dbReference type="ARBA" id="ARBA00061050"/>
    </source>
</evidence>
<dbReference type="PROSITE" id="PS50096">
    <property type="entry name" value="IQ"/>
    <property type="match status" value="1"/>
</dbReference>
<reference evidence="16" key="1">
    <citation type="submission" date="2020-08" db="EMBL/GenBank/DDBJ databases">
        <title>Spodoptera exigua strain:BAW_Kor-Di-RS1 Genome sequencing and assembly.</title>
        <authorList>
            <person name="Kim J."/>
            <person name="Nam H.Y."/>
            <person name="Kwon M."/>
            <person name="Choi J.H."/>
            <person name="Cho S.R."/>
            <person name="Kim G.-H."/>
        </authorList>
    </citation>
    <scope>NUCLEOTIDE SEQUENCE</scope>
    <source>
        <strain evidence="16">BAW_Kor-Di-RS1</strain>
        <tissue evidence="16">Whole-body</tissue>
    </source>
</reference>
<dbReference type="GO" id="GO:0009966">
    <property type="term" value="P:regulation of signal transduction"/>
    <property type="evidence" value="ECO:0007669"/>
    <property type="project" value="UniProtKB-ARBA"/>
</dbReference>
<evidence type="ECO:0000256" key="6">
    <source>
        <dbReference type="ARBA" id="ARBA00022786"/>
    </source>
</evidence>
<sequence length="1030" mass="116964">MQTMYSFEGDFRRKPQQNLAGASAQRKTDRDTLILQSQQQRQKREEHRKRLNSTIKIQAYVRSYLTRKHYKQYERDQFDSIFPRINPDDQQMMCALVAKILFFYDEQQDYSRLVAVSQLLLKQWKKVYQICGACVQIRRLLVLHLHLLKENSEVPLAVPLRMFEVFTSTNSAETSINCDEALSIVGNTFLYLKTPPLYGPSPNPPTPLSGALLDLIQRPLTLISRVNIPHYDDSIMTEFASAFLCNPYPEPVEMYVLPALAQDQNKKFPFLSLIRALQEDSKFSSQVLHNNSWLLHSVLTLEPPDFVNVVRNLDNTRLPNNPIVLDYFKIIAKLTVNVCNKQISYEFEDSLYSQETVAEKDDDSDSEQEPNPTSVREQMLLTRCIELLNEPERCIMTTCSQITEADLSEDFLDSLSEICHNLLLSHKMALHKYRLLYTLAFKPMFLRGLWVWVSGMSQTSQYGAPATPLLGALCRGLAHDARALSLHRLLPPLAVFCALFSLLIGTLHDTEFCRDPDEDKKISMGVAVPSTDVGRGGRVHAFEFHELGALCRTLRAVCLGLVELAYPESRPTVAGPYRDAVNNDHIHISGKNQTPAWSHLFKVCTALLRALYARDDEGPPLTIKELRTVTILKEIPFVVPFSTRVLIFQGLLAREKHDHWYEMTNFNEGPSINISVRRTHLYEDAFDKLSPDNEPDLKLKLRVQLINQAGAEEAGVDGGGLFREFLSELLKSAFDPNRGLFRLTIDNMLYPNPAVHLLYDDFPMHYYFVGRMLGKAMYENLLVELPLAEFFLGKLCGAGEADVHALASLDPALHRGLLLLRAHARRDVPDLGLDFTLLTDELGEQRIEELKPGGANIPVTAENRIEYIHLVADYKLNKQIRSQCTAFKRGLVSVVSAEWLRMFSCRELQLLISGAEVPIDIDDLRRHTHYAGGFSAQHPTVQCFWRVLATFSDDQRRQLLKFVTSCSRPPLLGFKDLQPPFCIQSAGASDRLPSSSTCMNLLKLPEFHTDEQLTEKLLYAIQAGAGFELS</sequence>
<comment type="subunit">
    <text evidence="9">Interacts with 26S proteasomes. Interacts (via the HECT domain) with UBE2D1 and, less efficiently, with UBE2L3.</text>
</comment>
<comment type="similarity">
    <text evidence="8">Belongs to the UBE3C family.</text>
</comment>
<accession>A0A835GLQ5</accession>
<comment type="catalytic activity">
    <reaction evidence="1">
        <text>S-ubiquitinyl-[E2 ubiquitin-conjugating enzyme]-L-cysteine + [acceptor protein]-L-lysine = [E2 ubiquitin-conjugating enzyme]-L-cysteine + N(6)-ubiquitinyl-[acceptor protein]-L-lysine.</text>
        <dbReference type="EC" id="2.3.2.26"/>
    </reaction>
</comment>
<evidence type="ECO:0000259" key="15">
    <source>
        <dbReference type="PROSITE" id="PS50237"/>
    </source>
</evidence>
<feature type="domain" description="HECT" evidence="15">
    <location>
        <begin position="693"/>
        <end position="1030"/>
    </location>
</feature>
<organism evidence="16 17">
    <name type="scientific">Spodoptera exigua</name>
    <name type="common">Beet armyworm</name>
    <name type="synonym">Noctua fulgens</name>
    <dbReference type="NCBI Taxonomy" id="7107"/>
    <lineage>
        <taxon>Eukaryota</taxon>
        <taxon>Metazoa</taxon>
        <taxon>Ecdysozoa</taxon>
        <taxon>Arthropoda</taxon>
        <taxon>Hexapoda</taxon>
        <taxon>Insecta</taxon>
        <taxon>Pterygota</taxon>
        <taxon>Neoptera</taxon>
        <taxon>Endopterygota</taxon>
        <taxon>Lepidoptera</taxon>
        <taxon>Glossata</taxon>
        <taxon>Ditrysia</taxon>
        <taxon>Noctuoidea</taxon>
        <taxon>Noctuidae</taxon>
        <taxon>Amphipyrinae</taxon>
        <taxon>Spodoptera</taxon>
    </lineage>
</organism>
<dbReference type="FunFam" id="3.30.2410.10:FF:000011">
    <property type="entry name" value="Putative Ubiquitin-protein ligase E3C"/>
    <property type="match status" value="1"/>
</dbReference>